<dbReference type="EMBL" id="JAGGMR010000001">
    <property type="protein sequence ID" value="MBP2191059.1"/>
    <property type="molecule type" value="Genomic_DNA"/>
</dbReference>
<keyword evidence="1" id="KW-1133">Transmembrane helix</keyword>
<keyword evidence="2" id="KW-0732">Signal</keyword>
<protein>
    <recommendedName>
        <fullName evidence="3">DUF8020 domain-containing protein</fullName>
    </recommendedName>
</protein>
<keyword evidence="5" id="KW-1185">Reference proteome</keyword>
<dbReference type="Proteomes" id="UP001519325">
    <property type="component" value="Unassembled WGS sequence"/>
</dbReference>
<feature type="transmembrane region" description="Helical" evidence="1">
    <location>
        <begin position="138"/>
        <end position="166"/>
    </location>
</feature>
<reference evidence="4 5" key="1">
    <citation type="submission" date="2021-03" db="EMBL/GenBank/DDBJ databases">
        <title>Sequencing the genomes of 1000 actinobacteria strains.</title>
        <authorList>
            <person name="Klenk H.-P."/>
        </authorList>
    </citation>
    <scope>NUCLEOTIDE SEQUENCE [LARGE SCALE GENOMIC DNA]</scope>
    <source>
        <strain evidence="4 5">DSM 45516</strain>
    </source>
</reference>
<dbReference type="RefSeq" id="WP_209892094.1">
    <property type="nucleotide sequence ID" value="NZ_JAGGMR010000001.1"/>
</dbReference>
<dbReference type="InterPro" id="IPR058333">
    <property type="entry name" value="DUF8020"/>
</dbReference>
<keyword evidence="1" id="KW-0472">Membrane</keyword>
<evidence type="ECO:0000313" key="4">
    <source>
        <dbReference type="EMBL" id="MBP2191059.1"/>
    </source>
</evidence>
<sequence>MKLRKFVAAAVLTAAATGVTAATAHGAPTPQTFNGSDRGVEYVAAVAPDNSAATLSLASGKFELRPEGITVIAPDGAVLASVPTTLHSAAGQVQVTPQLDPAATTLTLTPVNAPAAQPDLQNIGDAGTTVAGVLIGCAIGFLIGLLFVFVGAIPGCIIGGIIGGIAGANQ</sequence>
<evidence type="ECO:0000259" key="3">
    <source>
        <dbReference type="Pfam" id="PF26059"/>
    </source>
</evidence>
<accession>A0ABS4QH84</accession>
<name>A0ABS4QH84_9NOCA</name>
<dbReference type="Pfam" id="PF26059">
    <property type="entry name" value="DUF8020"/>
    <property type="match status" value="1"/>
</dbReference>
<feature type="domain" description="DUF8020" evidence="3">
    <location>
        <begin position="40"/>
        <end position="111"/>
    </location>
</feature>
<comment type="caution">
    <text evidence="4">The sequence shown here is derived from an EMBL/GenBank/DDBJ whole genome shotgun (WGS) entry which is preliminary data.</text>
</comment>
<evidence type="ECO:0000313" key="5">
    <source>
        <dbReference type="Proteomes" id="UP001519325"/>
    </source>
</evidence>
<feature type="signal peptide" evidence="2">
    <location>
        <begin position="1"/>
        <end position="21"/>
    </location>
</feature>
<keyword evidence="1" id="KW-0812">Transmembrane</keyword>
<proteinExistence type="predicted"/>
<feature type="chain" id="PRO_5046897754" description="DUF8020 domain-containing protein" evidence="2">
    <location>
        <begin position="22"/>
        <end position="170"/>
    </location>
</feature>
<evidence type="ECO:0000256" key="2">
    <source>
        <dbReference type="SAM" id="SignalP"/>
    </source>
</evidence>
<organism evidence="4 5">
    <name type="scientific">Nocardia goodfellowii</name>
    <dbReference type="NCBI Taxonomy" id="882446"/>
    <lineage>
        <taxon>Bacteria</taxon>
        <taxon>Bacillati</taxon>
        <taxon>Actinomycetota</taxon>
        <taxon>Actinomycetes</taxon>
        <taxon>Mycobacteriales</taxon>
        <taxon>Nocardiaceae</taxon>
        <taxon>Nocardia</taxon>
    </lineage>
</organism>
<gene>
    <name evidence="4" type="ORF">BJ987_003960</name>
</gene>
<evidence type="ECO:0000256" key="1">
    <source>
        <dbReference type="SAM" id="Phobius"/>
    </source>
</evidence>